<reference evidence="3" key="2">
    <citation type="submission" date="2015-01" db="EMBL/GenBank/DDBJ databases">
        <title>Evolutionary Origins and Diversification of the Mycorrhizal Mutualists.</title>
        <authorList>
            <consortium name="DOE Joint Genome Institute"/>
            <consortium name="Mycorrhizal Genomics Consortium"/>
            <person name="Kohler A."/>
            <person name="Kuo A."/>
            <person name="Nagy L.G."/>
            <person name="Floudas D."/>
            <person name="Copeland A."/>
            <person name="Barry K.W."/>
            <person name="Cichocki N."/>
            <person name="Veneault-Fourrey C."/>
            <person name="LaButti K."/>
            <person name="Lindquist E.A."/>
            <person name="Lipzen A."/>
            <person name="Lundell T."/>
            <person name="Morin E."/>
            <person name="Murat C."/>
            <person name="Riley R."/>
            <person name="Ohm R."/>
            <person name="Sun H."/>
            <person name="Tunlid A."/>
            <person name="Henrissat B."/>
            <person name="Grigoriev I.V."/>
            <person name="Hibbett D.S."/>
            <person name="Martin F."/>
        </authorList>
    </citation>
    <scope>NUCLEOTIDE SEQUENCE [LARGE SCALE GENOMIC DNA]</scope>
    <source>
        <strain evidence="3">Ve08.2h10</strain>
    </source>
</reference>
<reference evidence="2 3" key="1">
    <citation type="submission" date="2014-04" db="EMBL/GenBank/DDBJ databases">
        <authorList>
            <consortium name="DOE Joint Genome Institute"/>
            <person name="Kuo A."/>
            <person name="Kohler A."/>
            <person name="Jargeat P."/>
            <person name="Nagy L.G."/>
            <person name="Floudas D."/>
            <person name="Copeland A."/>
            <person name="Barry K.W."/>
            <person name="Cichocki N."/>
            <person name="Veneault-Fourrey C."/>
            <person name="LaButti K."/>
            <person name="Lindquist E.A."/>
            <person name="Lipzen A."/>
            <person name="Lundell T."/>
            <person name="Morin E."/>
            <person name="Murat C."/>
            <person name="Sun H."/>
            <person name="Tunlid A."/>
            <person name="Henrissat B."/>
            <person name="Grigoriev I.V."/>
            <person name="Hibbett D.S."/>
            <person name="Martin F."/>
            <person name="Nordberg H.P."/>
            <person name="Cantor M.N."/>
            <person name="Hua S.X."/>
        </authorList>
    </citation>
    <scope>NUCLEOTIDE SEQUENCE [LARGE SCALE GENOMIC DNA]</scope>
    <source>
        <strain evidence="2 3">Ve08.2h10</strain>
    </source>
</reference>
<proteinExistence type="predicted"/>
<evidence type="ECO:0000313" key="3">
    <source>
        <dbReference type="Proteomes" id="UP000054538"/>
    </source>
</evidence>
<dbReference type="InParanoid" id="A0A0D0DRK2"/>
<gene>
    <name evidence="2" type="ORF">PAXRUDRAFT_365975</name>
</gene>
<dbReference type="HOGENOM" id="CLU_090688_0_0_1"/>
<evidence type="ECO:0000313" key="2">
    <source>
        <dbReference type="EMBL" id="KIK95703.1"/>
    </source>
</evidence>
<dbReference type="Proteomes" id="UP000054538">
    <property type="component" value="Unassembled WGS sequence"/>
</dbReference>
<dbReference type="AlphaFoldDB" id="A0A0D0DRK2"/>
<keyword evidence="3" id="KW-1185">Reference proteome</keyword>
<feature type="region of interest" description="Disordered" evidence="1">
    <location>
        <begin position="1"/>
        <end position="127"/>
    </location>
</feature>
<name>A0A0D0DRK2_9AGAM</name>
<accession>A0A0D0DRK2</accession>
<feature type="compositionally biased region" description="Pro residues" evidence="1">
    <location>
        <begin position="96"/>
        <end position="110"/>
    </location>
</feature>
<dbReference type="EMBL" id="KN825026">
    <property type="protein sequence ID" value="KIK95703.1"/>
    <property type="molecule type" value="Genomic_DNA"/>
</dbReference>
<dbReference type="OrthoDB" id="3357271at2759"/>
<protein>
    <submittedName>
        <fullName evidence="2">Uncharacterized protein</fullName>
    </submittedName>
</protein>
<evidence type="ECO:0000256" key="1">
    <source>
        <dbReference type="SAM" id="MobiDB-lite"/>
    </source>
</evidence>
<organism evidence="2 3">
    <name type="scientific">Paxillus rubicundulus Ve08.2h10</name>
    <dbReference type="NCBI Taxonomy" id="930991"/>
    <lineage>
        <taxon>Eukaryota</taxon>
        <taxon>Fungi</taxon>
        <taxon>Dikarya</taxon>
        <taxon>Basidiomycota</taxon>
        <taxon>Agaricomycotina</taxon>
        <taxon>Agaricomycetes</taxon>
        <taxon>Agaricomycetidae</taxon>
        <taxon>Boletales</taxon>
        <taxon>Paxilineae</taxon>
        <taxon>Paxillaceae</taxon>
        <taxon>Paxillus</taxon>
    </lineage>
</organism>
<feature type="compositionally biased region" description="Basic and acidic residues" evidence="1">
    <location>
        <begin position="13"/>
        <end position="29"/>
    </location>
</feature>
<sequence>MVNFAELKAQAAKAKDTSVTKMTNTRDKYISVPSSKTNWDPNWKRAPPPPPSRGSASSASRPPPALSSRSRPDITSENLSVVPPLPVPRGSRPVGGSPPPPTYIPPPPPTRLASGYPPSPRDVDRIDWTNLSPEDKEEFFGWLDEFFSRYLNIELSPRAPKAPRSAAMSMPAGFVRNMRPPPMVNMASRP</sequence>
<dbReference type="STRING" id="930991.A0A0D0DRK2"/>